<accession>A0A2T5MIK4</accession>
<comment type="caution">
    <text evidence="2">The sequence shown here is derived from an EMBL/GenBank/DDBJ whole genome shotgun (WGS) entry which is preliminary data.</text>
</comment>
<protein>
    <submittedName>
        <fullName evidence="2">RES domain-containing protein</fullName>
    </submittedName>
</protein>
<proteinExistence type="predicted"/>
<gene>
    <name evidence="2" type="ORF">CJD38_07110</name>
</gene>
<dbReference type="Pfam" id="PF08808">
    <property type="entry name" value="RES"/>
    <property type="match status" value="1"/>
</dbReference>
<reference evidence="2 3" key="1">
    <citation type="submission" date="2018-04" db="EMBL/GenBank/DDBJ databases">
        <title>Novel species isolated from glacier.</title>
        <authorList>
            <person name="Liu Q."/>
            <person name="Xin Y.-H."/>
        </authorList>
    </citation>
    <scope>NUCLEOTIDE SEQUENCE [LARGE SCALE GENOMIC DNA]</scope>
    <source>
        <strain evidence="2 3">GT1R17</strain>
    </source>
</reference>
<dbReference type="SMART" id="SM00953">
    <property type="entry name" value="RES"/>
    <property type="match status" value="1"/>
</dbReference>
<dbReference type="RefSeq" id="WP_107939606.1">
    <property type="nucleotide sequence ID" value="NZ_QANS01000002.1"/>
</dbReference>
<name>A0A2T5MIK4_9GAMM</name>
<evidence type="ECO:0000313" key="3">
    <source>
        <dbReference type="Proteomes" id="UP000244248"/>
    </source>
</evidence>
<dbReference type="AlphaFoldDB" id="A0A2T5MIK4"/>
<evidence type="ECO:0000259" key="1">
    <source>
        <dbReference type="SMART" id="SM00953"/>
    </source>
</evidence>
<sequence length="432" mass="48307">MDSALCSQCSTDKFLASIIDAQGELIECSICSKDVNKAMSVEDLGKLIEPILREHFEPGDIVHRIGEGDDDRVYDDQQGDDMAFIVQSVIGDNYPFEDELVDAVCAAEDCDPRSGDECFWDSTTNYVETRTAIAPLEKHWHPTLAELKTTRRFYSPLAKKLFDALFADVETLYCYERSSSSLKAAKVPVVRIIPKGRRLYRARICLSTEMLQQIADDPLTHVGPPPAAATRAGRMNAEGITVLYTSLNRATAVAELRPAIGNDVVSIRLKTTRQLRLLDFGRFEKARPRKQLSYFQPDFNAQIEMSALSKRLHKLISMPIVPGKESDYLITQNMAEYLAHVHPLRFDGVIFQSAQKLGGINAVIFSDDEYFLPASEAFRVAYVKDSLKMQRVGSVSYRLTPIALAKTRKGKVHVLEVLGEDDESIDIDPSGF</sequence>
<dbReference type="OrthoDB" id="648213at2"/>
<keyword evidence="3" id="KW-1185">Reference proteome</keyword>
<dbReference type="Proteomes" id="UP000244248">
    <property type="component" value="Unassembled WGS sequence"/>
</dbReference>
<dbReference type="InterPro" id="IPR014914">
    <property type="entry name" value="RES_dom"/>
</dbReference>
<evidence type="ECO:0000313" key="2">
    <source>
        <dbReference type="EMBL" id="PTU32411.1"/>
    </source>
</evidence>
<feature type="domain" description="RES" evidence="1">
    <location>
        <begin position="218"/>
        <end position="376"/>
    </location>
</feature>
<organism evidence="2 3">
    <name type="scientific">Stenotrophobium rhamnosiphilum</name>
    <dbReference type="NCBI Taxonomy" id="2029166"/>
    <lineage>
        <taxon>Bacteria</taxon>
        <taxon>Pseudomonadati</taxon>
        <taxon>Pseudomonadota</taxon>
        <taxon>Gammaproteobacteria</taxon>
        <taxon>Nevskiales</taxon>
        <taxon>Nevskiaceae</taxon>
        <taxon>Stenotrophobium</taxon>
    </lineage>
</organism>
<dbReference type="EMBL" id="QANS01000002">
    <property type="protein sequence ID" value="PTU32411.1"/>
    <property type="molecule type" value="Genomic_DNA"/>
</dbReference>